<name>A0ABN8SY43_9CNID</name>
<evidence type="ECO:0000313" key="3">
    <source>
        <dbReference type="EMBL" id="CAH3195266.1"/>
    </source>
</evidence>
<feature type="compositionally biased region" description="Polar residues" evidence="1">
    <location>
        <begin position="399"/>
        <end position="408"/>
    </location>
</feature>
<dbReference type="EMBL" id="CALNXI010004195">
    <property type="protein sequence ID" value="CAH3195266.1"/>
    <property type="molecule type" value="Genomic_DNA"/>
</dbReference>
<evidence type="ECO:0000313" key="4">
    <source>
        <dbReference type="Proteomes" id="UP001159427"/>
    </source>
</evidence>
<feature type="compositionally biased region" description="Polar residues" evidence="1">
    <location>
        <begin position="540"/>
        <end position="552"/>
    </location>
</feature>
<proteinExistence type="predicted"/>
<feature type="compositionally biased region" description="Polar residues" evidence="1">
    <location>
        <begin position="479"/>
        <end position="493"/>
    </location>
</feature>
<dbReference type="Proteomes" id="UP001159427">
    <property type="component" value="Unassembled WGS sequence"/>
</dbReference>
<feature type="compositionally biased region" description="Polar residues" evidence="1">
    <location>
        <begin position="324"/>
        <end position="344"/>
    </location>
</feature>
<feature type="domain" description="OTU" evidence="2">
    <location>
        <begin position="64"/>
        <end position="251"/>
    </location>
</feature>
<reference evidence="3 4" key="1">
    <citation type="submission" date="2022-05" db="EMBL/GenBank/DDBJ databases">
        <authorList>
            <consortium name="Genoscope - CEA"/>
            <person name="William W."/>
        </authorList>
    </citation>
    <scope>NUCLEOTIDE SEQUENCE [LARGE SCALE GENOMIC DNA]</scope>
</reference>
<feature type="compositionally biased region" description="Polar residues" evidence="1">
    <location>
        <begin position="354"/>
        <end position="376"/>
    </location>
</feature>
<feature type="non-terminal residue" evidence="3">
    <location>
        <position position="1244"/>
    </location>
</feature>
<gene>
    <name evidence="3" type="ORF">PEVE_00029792</name>
</gene>
<evidence type="ECO:0000259" key="2">
    <source>
        <dbReference type="PROSITE" id="PS50802"/>
    </source>
</evidence>
<feature type="compositionally biased region" description="Polar residues" evidence="1">
    <location>
        <begin position="448"/>
        <end position="472"/>
    </location>
</feature>
<comment type="caution">
    <text evidence="3">The sequence shown here is derived from an EMBL/GenBank/DDBJ whole genome shotgun (WGS) entry which is preliminary data.</text>
</comment>
<protein>
    <recommendedName>
        <fullName evidence="2">OTU domain-containing protein</fullName>
    </recommendedName>
</protein>
<feature type="compositionally biased region" description="Polar residues" evidence="1">
    <location>
        <begin position="284"/>
        <end position="304"/>
    </location>
</feature>
<feature type="compositionally biased region" description="Polar residues" evidence="1">
    <location>
        <begin position="416"/>
        <end position="440"/>
    </location>
</feature>
<feature type="region of interest" description="Disordered" evidence="1">
    <location>
        <begin position="284"/>
        <end position="605"/>
    </location>
</feature>
<organism evidence="3 4">
    <name type="scientific">Porites evermanni</name>
    <dbReference type="NCBI Taxonomy" id="104178"/>
    <lineage>
        <taxon>Eukaryota</taxon>
        <taxon>Metazoa</taxon>
        <taxon>Cnidaria</taxon>
        <taxon>Anthozoa</taxon>
        <taxon>Hexacorallia</taxon>
        <taxon>Scleractinia</taxon>
        <taxon>Fungiina</taxon>
        <taxon>Poritidae</taxon>
        <taxon>Porites</taxon>
    </lineage>
</organism>
<dbReference type="InterPro" id="IPR047273">
    <property type="entry name" value="VRTN_OTU_dom"/>
</dbReference>
<dbReference type="InterPro" id="IPR003323">
    <property type="entry name" value="OTU_dom"/>
</dbReference>
<accession>A0ABN8SY43</accession>
<keyword evidence="4" id="KW-1185">Reference proteome</keyword>
<dbReference type="CDD" id="cd22791">
    <property type="entry name" value="OTU_VRTN"/>
    <property type="match status" value="1"/>
</dbReference>
<sequence length="1244" mass="139730">MDQLNDSQIKELAKSLTSKEAAQEILHNFLPLLHTRLQSSNTGLRHRRIDLLSRALLPSDFKQWLAIETSGDGSCLYNAVSLSLVGDESLSALLRMLTVSELFANAEFYANHPQIKEFASASGYTNSAIISIFLSEQKSLASYNGDCSKVVQAIQVLAQETAEPSVYSRQFHILSLASVVGKPIFAAYPDIQSVWAIKLACHGYFYPRDVFASDVNPETLKNAVIFVMWTRTNRIPLLGWEPNHFVLLKEANSIPLTKSYAQVVANGKPNIAAYSTFPSKQTTGNATYTKAPENVQTPKTQGKSDTWEDATPSKKTATPDVPMWQNSTDPTSPTPARQKSTNFTPPEKHAKFTTPPTWQNSSDSTTPENQASSTTPPAWRKSTDTTSPKKRAFMPPTTPNWQKSTNFIPSEKHAKSTTPPTWQNLSDSTTPENQASSTTPPAWRKSTDPTSPQKRSFTPPTTPNWQKSTNSTPHKKHATSTTPARQKSTNFTPSEKHAKSTTPPTWPNSSDFTPPEKQAPSTTPTSPTSTNPKPPKKRTASNTPPWQKSAGPTSPKKKTTSHSEKLHFGIYSTPRVRRVKRGSSTGKHSEDKRKLDEKENNRPMKNKNLLLFFTKQKKEDTPKYSGQKGEQKTLKNFGREEEVRTVEQTIKDYGSDDEDDGVLFPLRGPGFEWYLDKGVKLKANVARTEERMKNTVIMENNEMKGLMRGAATGSLSENVDVLMDKLSSAGSSKQQDHMSAMISIAYFIMNNGLIIPTQVLAEKYKEVKGLKESTRIESARLLEVLTKHLNVVQIYIDGRGYILENRGLEMEKILDSLKNVQRNDQLTVNKKVEEAIGSNYETLMEYLDSKRDRDTLKAVLTKVTSVNLMTRLASVQDKRSFQRAKGLVGQNLELFKDMKNKLMADSGSLSDAQKKKKNRLLQSMKLEKLRHIFKGRGRRLKCEEFPDLAAILEFAFGEGDRVDRAEGGLESHPRLTDTVLYRAADNNTVTRQARETVLALAPEGFNISLSSCFNYTQNYREGTYQARRHHSGRGINACLALHKPPRTGVEQFVINLHWSTQNVNLTLDLSHAYPDNILVDSKDAKAKIHADVSPVQKPGKTWRKIILPDHDWSRLAHNAITPMTHLFLKTETILEEEEENNILHNVRRTGTAATLLNLSYFEPETIQRVFNELFLLLNNPALDHLFRNPKTNKLKEHFVFVVDNGPSEAPASPLVRMWLVRLARLLQLKTVTQKSFAEYNSKRN</sequence>
<feature type="compositionally biased region" description="Basic and acidic residues" evidence="1">
    <location>
        <begin position="587"/>
        <end position="602"/>
    </location>
</feature>
<feature type="compositionally biased region" description="Polar residues" evidence="1">
    <location>
        <begin position="500"/>
        <end position="512"/>
    </location>
</feature>
<dbReference type="Gene3D" id="3.90.70.80">
    <property type="match status" value="1"/>
</dbReference>
<evidence type="ECO:0000256" key="1">
    <source>
        <dbReference type="SAM" id="MobiDB-lite"/>
    </source>
</evidence>
<feature type="compositionally biased region" description="Low complexity" evidence="1">
    <location>
        <begin position="520"/>
        <end position="531"/>
    </location>
</feature>
<dbReference type="PROSITE" id="PS50802">
    <property type="entry name" value="OTU"/>
    <property type="match status" value="1"/>
</dbReference>